<keyword evidence="3" id="KW-1185">Reference proteome</keyword>
<comment type="caution">
    <text evidence="2">The sequence shown here is derived from an EMBL/GenBank/DDBJ whole genome shotgun (WGS) entry which is preliminary data.</text>
</comment>
<organism evidence="2 3">
    <name type="scientific">Malus domestica</name>
    <name type="common">Apple</name>
    <name type="synonym">Pyrus malus</name>
    <dbReference type="NCBI Taxonomy" id="3750"/>
    <lineage>
        <taxon>Eukaryota</taxon>
        <taxon>Viridiplantae</taxon>
        <taxon>Streptophyta</taxon>
        <taxon>Embryophyta</taxon>
        <taxon>Tracheophyta</taxon>
        <taxon>Spermatophyta</taxon>
        <taxon>Magnoliopsida</taxon>
        <taxon>eudicotyledons</taxon>
        <taxon>Gunneridae</taxon>
        <taxon>Pentapetalae</taxon>
        <taxon>rosids</taxon>
        <taxon>fabids</taxon>
        <taxon>Rosales</taxon>
        <taxon>Rosaceae</taxon>
        <taxon>Amygdaloideae</taxon>
        <taxon>Maleae</taxon>
        <taxon>Malus</taxon>
    </lineage>
</organism>
<name>A0A498KHE3_MALDO</name>
<evidence type="ECO:0000313" key="2">
    <source>
        <dbReference type="EMBL" id="RXI07118.1"/>
    </source>
</evidence>
<feature type="region of interest" description="Disordered" evidence="1">
    <location>
        <begin position="75"/>
        <end position="105"/>
    </location>
</feature>
<protein>
    <submittedName>
        <fullName evidence="2">Uncharacterized protein</fullName>
    </submittedName>
</protein>
<gene>
    <name evidence="2" type="ORF">DVH24_026254</name>
</gene>
<feature type="compositionally biased region" description="Polar residues" evidence="1">
    <location>
        <begin position="75"/>
        <end position="90"/>
    </location>
</feature>
<proteinExistence type="predicted"/>
<evidence type="ECO:0000313" key="3">
    <source>
        <dbReference type="Proteomes" id="UP000290289"/>
    </source>
</evidence>
<dbReference type="EMBL" id="RDQH01000328">
    <property type="protein sequence ID" value="RXI07118.1"/>
    <property type="molecule type" value="Genomic_DNA"/>
</dbReference>
<accession>A0A498KHE3</accession>
<dbReference type="AlphaFoldDB" id="A0A498KHE3"/>
<evidence type="ECO:0000256" key="1">
    <source>
        <dbReference type="SAM" id="MobiDB-lite"/>
    </source>
</evidence>
<reference evidence="2 3" key="1">
    <citation type="submission" date="2018-10" db="EMBL/GenBank/DDBJ databases">
        <title>A high-quality apple genome assembly.</title>
        <authorList>
            <person name="Hu J."/>
        </authorList>
    </citation>
    <scope>NUCLEOTIDE SEQUENCE [LARGE SCALE GENOMIC DNA]</scope>
    <source>
        <strain evidence="3">cv. HFTH1</strain>
        <tissue evidence="2">Young leaf</tissue>
    </source>
</reference>
<dbReference type="Proteomes" id="UP000290289">
    <property type="component" value="Chromosome 2"/>
</dbReference>
<sequence>MSLPVIDDKVEAIGYSEMFMNYYYKIPNMDISNGLKPIQSDADVQKIFNFVPKAREIKEINAQHAKEAKVNTVDIRSSAGQGQEQRNVQVVHQPHPSAKTNTSGGVLTTAAAAVANTLQSAKDAISKND</sequence>